<dbReference type="AlphaFoldDB" id="A0AAC9J0L3"/>
<evidence type="ECO:0000313" key="2">
    <source>
        <dbReference type="EMBL" id="APC49371.1"/>
    </source>
</evidence>
<dbReference type="InterPro" id="IPR024775">
    <property type="entry name" value="DinB-like"/>
</dbReference>
<name>A0AAC9J0L3_VIRHA</name>
<dbReference type="InterPro" id="IPR034660">
    <property type="entry name" value="DinB/YfiT-like"/>
</dbReference>
<dbReference type="GeneID" id="71515665"/>
<accession>A0AAC9J0L3</accession>
<evidence type="ECO:0000259" key="1">
    <source>
        <dbReference type="Pfam" id="PF12867"/>
    </source>
</evidence>
<protein>
    <submittedName>
        <fullName evidence="2">Formate dehydrogenase</fullName>
    </submittedName>
</protein>
<dbReference type="EMBL" id="CP017962">
    <property type="protein sequence ID" value="APC49371.1"/>
    <property type="molecule type" value="Genomic_DNA"/>
</dbReference>
<proteinExistence type="predicted"/>
<reference evidence="2 3" key="1">
    <citation type="submission" date="2016-11" db="EMBL/GenBank/DDBJ databases">
        <title>Complete genome sequencing of Virgibacillus halodenitrificans PDB-F2.</title>
        <authorList>
            <person name="Sun Z."/>
            <person name="Zhou Y."/>
            <person name="Li H."/>
        </authorList>
    </citation>
    <scope>NUCLEOTIDE SEQUENCE [LARGE SCALE GENOMIC DNA]</scope>
    <source>
        <strain evidence="2 3">PDB-F2</strain>
    </source>
</reference>
<dbReference type="SUPFAM" id="SSF109854">
    <property type="entry name" value="DinB/YfiT-like putative metalloenzymes"/>
    <property type="match status" value="1"/>
</dbReference>
<sequence>MNTSLIKQFTFTRDSLIKEINKINPEIVDVQLDGYNNTIHWQIGHILTVAEQFLFAFPKKTQYLPEKYVELFGNGTKPADWQGEIPSVDKLTNELQEQLKRVMEIPEEQFNVELEKPFLGQETFGGLTTLATYHEAQHTGQIHALRLITEQTK</sequence>
<dbReference type="Proteomes" id="UP000182945">
    <property type="component" value="Chromosome"/>
</dbReference>
<evidence type="ECO:0000313" key="3">
    <source>
        <dbReference type="Proteomes" id="UP000182945"/>
    </source>
</evidence>
<dbReference type="Gene3D" id="1.20.120.450">
    <property type="entry name" value="dinb family like domain"/>
    <property type="match status" value="1"/>
</dbReference>
<gene>
    <name evidence="2" type="ORF">BME96_14735</name>
</gene>
<dbReference type="Pfam" id="PF12867">
    <property type="entry name" value="DinB_2"/>
    <property type="match status" value="1"/>
</dbReference>
<dbReference type="RefSeq" id="WP_071649437.1">
    <property type="nucleotide sequence ID" value="NZ_CP017962.1"/>
</dbReference>
<feature type="domain" description="DinB-like" evidence="1">
    <location>
        <begin position="8"/>
        <end position="142"/>
    </location>
</feature>
<dbReference type="KEGG" id="vhl:BME96_14735"/>
<organism evidence="2 3">
    <name type="scientific">Virgibacillus halodenitrificans</name>
    <name type="common">Bacillus halodenitrificans</name>
    <dbReference type="NCBI Taxonomy" id="1482"/>
    <lineage>
        <taxon>Bacteria</taxon>
        <taxon>Bacillati</taxon>
        <taxon>Bacillota</taxon>
        <taxon>Bacilli</taxon>
        <taxon>Bacillales</taxon>
        <taxon>Bacillaceae</taxon>
        <taxon>Virgibacillus</taxon>
    </lineage>
</organism>